<evidence type="ECO:0000256" key="1">
    <source>
        <dbReference type="SAM" id="MobiDB-lite"/>
    </source>
</evidence>
<feature type="compositionally biased region" description="Basic and acidic residues" evidence="1">
    <location>
        <begin position="301"/>
        <end position="324"/>
    </location>
</feature>
<gene>
    <name evidence="3" type="primary">LOC106013563</name>
</gene>
<reference evidence="3" key="1">
    <citation type="submission" date="2025-08" db="UniProtKB">
        <authorList>
            <consortium name="RefSeq"/>
        </authorList>
    </citation>
    <scope>IDENTIFICATION</scope>
</reference>
<feature type="region of interest" description="Disordered" evidence="1">
    <location>
        <begin position="1"/>
        <end position="338"/>
    </location>
</feature>
<feature type="non-terminal residue" evidence="3">
    <location>
        <position position="338"/>
    </location>
</feature>
<feature type="compositionally biased region" description="Low complexity" evidence="1">
    <location>
        <begin position="159"/>
        <end position="171"/>
    </location>
</feature>
<protein>
    <submittedName>
        <fullName evidence="3">YTH domain-containing protein 1</fullName>
    </submittedName>
</protein>
<name>A0ABM1ACJ4_APLCA</name>
<dbReference type="RefSeq" id="XP_012945103.1">
    <property type="nucleotide sequence ID" value="XM_013089649.1"/>
</dbReference>
<dbReference type="Proteomes" id="UP000694888">
    <property type="component" value="Unplaced"/>
</dbReference>
<feature type="compositionally biased region" description="Basic and acidic residues" evidence="1">
    <location>
        <begin position="179"/>
        <end position="193"/>
    </location>
</feature>
<organism evidence="2 3">
    <name type="scientific">Aplysia californica</name>
    <name type="common">California sea hare</name>
    <dbReference type="NCBI Taxonomy" id="6500"/>
    <lineage>
        <taxon>Eukaryota</taxon>
        <taxon>Metazoa</taxon>
        <taxon>Spiralia</taxon>
        <taxon>Lophotrochozoa</taxon>
        <taxon>Mollusca</taxon>
        <taxon>Gastropoda</taxon>
        <taxon>Heterobranchia</taxon>
        <taxon>Euthyneura</taxon>
        <taxon>Tectipleura</taxon>
        <taxon>Aplysiida</taxon>
        <taxon>Aplysioidea</taxon>
        <taxon>Aplysiidae</taxon>
        <taxon>Aplysia</taxon>
    </lineage>
</organism>
<keyword evidence="2" id="KW-1185">Reference proteome</keyword>
<sequence>MASSENARPPLQNGDRPREGKEEGSEEVSSTTSSSPMSRDVVKKSPLDSATEMKPLLADEDGDDDDEDDEEKEGREEEEAEEDSASWNGSAVKSRPTRSSVHGGGGVLPPLDSPPSLGHGAEINSFPKLRSNGEILTPGVEARRQDDAQSAVTKHVNHRSTTSPRTASRPSLPQPNVRVEGRGGESESRSRGAEEEEREGEEEARRRSSGRRQARNASGEDMTQKTRTRGGVVASSALHAGDRHASGSSGGGLSADLDLRPVDAGSQTGLEVGLEEVEEEEIEEEKGVGKEEKDVEEVEIEKDIKEKYTEVEEEEKDIKDTEEVKGEEDEREEVEVEE</sequence>
<proteinExistence type="predicted"/>
<evidence type="ECO:0000313" key="3">
    <source>
        <dbReference type="RefSeq" id="XP_012945103.1"/>
    </source>
</evidence>
<feature type="compositionally biased region" description="Acidic residues" evidence="1">
    <location>
        <begin position="325"/>
        <end position="338"/>
    </location>
</feature>
<feature type="compositionally biased region" description="Acidic residues" evidence="1">
    <location>
        <begin position="58"/>
        <end position="84"/>
    </location>
</feature>
<evidence type="ECO:0000313" key="2">
    <source>
        <dbReference type="Proteomes" id="UP000694888"/>
    </source>
</evidence>
<accession>A0ABM1ACJ4</accession>
<feature type="compositionally biased region" description="Acidic residues" evidence="1">
    <location>
        <begin position="273"/>
        <end position="284"/>
    </location>
</feature>
<dbReference type="GeneID" id="106013563"/>